<sequence length="555" mass="62288">MKHIIKNMVTAAARKAVDAGMLVSGHVPEMEIEAPKHDSQGDLSTNFAMVSASIQKMAPRKIAEAVIAHMEPEDRIDKIEVAGPGFINFFLRPSAWHPVVDQVLAADDRYGASDFGQKERVQVEFVSANPTGPLHVGHGRGAAVGDAVGNILRFAGFSVSKEYYINDSGRQIRTLGTSVWFRLRELAGHTVDFPEDCYKGDYIKDLAREVLDREGPDFINRDEDKAIDVCARYAAGRILEQIRYDLADFGVTFDQWFSEQSLYDSGRVQQAIDVLKKEGRVYEKDGALWFRTQDFGDEKDRVVVRSNGLTTYFASDIAYHQEKYERGFDRVIDVWGADHHGYINRLAAAVMAFGKQRDRFQVILVQLVNLLRGGEPVQMSTRAGEFVTLKDIVDEVGKDAARFMFLSRSYDSGLDFDLEVAKQKSSDNPVYYVQYVHARISGILAKAKALHPEMDVDFNQGQYLSKLVAQEEIQLIKTLAGFPEQVEKSAATCHPHVIFTYLMTLAAAFHAYYNRHKVITEDTELTLARVSLVLAVKKVIRNGLFLLGVTAPERM</sequence>
<dbReference type="CDD" id="cd07956">
    <property type="entry name" value="Anticodon_Ia_Arg"/>
    <property type="match status" value="1"/>
</dbReference>
<evidence type="ECO:0000313" key="16">
    <source>
        <dbReference type="Proteomes" id="UP000014216"/>
    </source>
</evidence>
<dbReference type="InterPro" id="IPR001278">
    <property type="entry name" value="Arg-tRNA-ligase"/>
</dbReference>
<reference evidence="15 16" key="1">
    <citation type="journal article" date="2013" name="Genome Announc.">
        <title>Draft Genome Sequence of Desulfotignum phosphitoxidans DSM 13687 Strain FiPS-3.</title>
        <authorList>
            <person name="Poehlein A."/>
            <person name="Daniel R."/>
            <person name="Simeonova D.D."/>
        </authorList>
    </citation>
    <scope>NUCLEOTIDE SEQUENCE [LARGE SCALE GENOMIC DNA]</scope>
    <source>
        <strain evidence="15 16">DSM 13687</strain>
    </source>
</reference>
<evidence type="ECO:0000259" key="13">
    <source>
        <dbReference type="SMART" id="SM00836"/>
    </source>
</evidence>
<evidence type="ECO:0000259" key="14">
    <source>
        <dbReference type="SMART" id="SM01016"/>
    </source>
</evidence>
<dbReference type="HAMAP" id="MF_00123">
    <property type="entry name" value="Arg_tRNA_synth"/>
    <property type="match status" value="1"/>
</dbReference>
<feature type="domain" description="DALR anticodon binding" evidence="13">
    <location>
        <begin position="433"/>
        <end position="555"/>
    </location>
</feature>
<dbReference type="GO" id="GO:0006420">
    <property type="term" value="P:arginyl-tRNA aminoacylation"/>
    <property type="evidence" value="ECO:0007669"/>
    <property type="project" value="UniProtKB-UniRule"/>
</dbReference>
<comment type="caution">
    <text evidence="15">The sequence shown here is derived from an EMBL/GenBank/DDBJ whole genome shotgun (WGS) entry which is preliminary data.</text>
</comment>
<comment type="subcellular location">
    <subcellularLocation>
        <location evidence="1 11">Cytoplasm</location>
    </subcellularLocation>
</comment>
<dbReference type="InterPro" id="IPR035684">
    <property type="entry name" value="ArgRS_core"/>
</dbReference>
<evidence type="ECO:0000256" key="7">
    <source>
        <dbReference type="ARBA" id="ARBA00022840"/>
    </source>
</evidence>
<dbReference type="Pfam" id="PF05746">
    <property type="entry name" value="DALR_1"/>
    <property type="match status" value="1"/>
</dbReference>
<dbReference type="OrthoDB" id="9803211at2"/>
<dbReference type="Pfam" id="PF00750">
    <property type="entry name" value="tRNA-synt_1d"/>
    <property type="match status" value="1"/>
</dbReference>
<evidence type="ECO:0000256" key="10">
    <source>
        <dbReference type="ARBA" id="ARBA00049339"/>
    </source>
</evidence>
<dbReference type="InterPro" id="IPR005148">
    <property type="entry name" value="Arg-tRNA-synth_N"/>
</dbReference>
<comment type="catalytic activity">
    <reaction evidence="10 11">
        <text>tRNA(Arg) + L-arginine + ATP = L-arginyl-tRNA(Arg) + AMP + diphosphate</text>
        <dbReference type="Rhea" id="RHEA:20301"/>
        <dbReference type="Rhea" id="RHEA-COMP:9658"/>
        <dbReference type="Rhea" id="RHEA-COMP:9673"/>
        <dbReference type="ChEBI" id="CHEBI:30616"/>
        <dbReference type="ChEBI" id="CHEBI:32682"/>
        <dbReference type="ChEBI" id="CHEBI:33019"/>
        <dbReference type="ChEBI" id="CHEBI:78442"/>
        <dbReference type="ChEBI" id="CHEBI:78513"/>
        <dbReference type="ChEBI" id="CHEBI:456215"/>
        <dbReference type="EC" id="6.1.1.19"/>
    </reaction>
</comment>
<keyword evidence="9 11" id="KW-0030">Aminoacyl-tRNA synthetase</keyword>
<dbReference type="PATRIC" id="fig|1286635.3.peg.3296"/>
<dbReference type="PANTHER" id="PTHR11956:SF5">
    <property type="entry name" value="ARGININE--TRNA LIGASE, CYTOPLASMIC"/>
    <property type="match status" value="1"/>
</dbReference>
<dbReference type="SUPFAM" id="SSF52374">
    <property type="entry name" value="Nucleotidylyl transferase"/>
    <property type="match status" value="1"/>
</dbReference>
<keyword evidence="4 11" id="KW-0963">Cytoplasm</keyword>
<dbReference type="CDD" id="cd00671">
    <property type="entry name" value="ArgRS_core"/>
    <property type="match status" value="1"/>
</dbReference>
<evidence type="ECO:0000256" key="4">
    <source>
        <dbReference type="ARBA" id="ARBA00022490"/>
    </source>
</evidence>
<evidence type="ECO:0000256" key="9">
    <source>
        <dbReference type="ARBA" id="ARBA00023146"/>
    </source>
</evidence>
<dbReference type="EC" id="6.1.1.19" evidence="11"/>
<dbReference type="PRINTS" id="PR01038">
    <property type="entry name" value="TRNASYNTHARG"/>
</dbReference>
<dbReference type="Gene3D" id="3.30.1360.70">
    <property type="entry name" value="Arginyl tRNA synthetase N-terminal domain"/>
    <property type="match status" value="1"/>
</dbReference>
<dbReference type="RefSeq" id="WP_006967119.1">
    <property type="nucleotide sequence ID" value="NZ_APJX01000007.1"/>
</dbReference>
<gene>
    <name evidence="11 15" type="primary">argS</name>
    <name evidence="15" type="ORF">Dpo_7c01280</name>
</gene>
<dbReference type="InterPro" id="IPR009080">
    <property type="entry name" value="tRNAsynth_Ia_anticodon-bd"/>
</dbReference>
<dbReference type="GO" id="GO:0005524">
    <property type="term" value="F:ATP binding"/>
    <property type="evidence" value="ECO:0007669"/>
    <property type="project" value="UniProtKB-UniRule"/>
</dbReference>
<dbReference type="SUPFAM" id="SSF47323">
    <property type="entry name" value="Anticodon-binding domain of a subclass of class I aminoacyl-tRNA synthetases"/>
    <property type="match status" value="1"/>
</dbReference>
<organism evidence="15 16">
    <name type="scientific">Desulfotignum phosphitoxidans DSM 13687</name>
    <dbReference type="NCBI Taxonomy" id="1286635"/>
    <lineage>
        <taxon>Bacteria</taxon>
        <taxon>Pseudomonadati</taxon>
        <taxon>Thermodesulfobacteriota</taxon>
        <taxon>Desulfobacteria</taxon>
        <taxon>Desulfobacterales</taxon>
        <taxon>Desulfobacteraceae</taxon>
        <taxon>Desulfotignum</taxon>
    </lineage>
</organism>
<evidence type="ECO:0000313" key="15">
    <source>
        <dbReference type="EMBL" id="EMS78652.1"/>
    </source>
</evidence>
<protein>
    <recommendedName>
        <fullName evidence="11">Arginine--tRNA ligase</fullName>
        <ecNumber evidence="11">6.1.1.19</ecNumber>
    </recommendedName>
    <alternativeName>
        <fullName evidence="11">Arginyl-tRNA synthetase</fullName>
        <shortName evidence="11">ArgRS</shortName>
    </alternativeName>
</protein>
<accession>S0G394</accession>
<dbReference type="InterPro" id="IPR014729">
    <property type="entry name" value="Rossmann-like_a/b/a_fold"/>
</dbReference>
<keyword evidence="16" id="KW-1185">Reference proteome</keyword>
<evidence type="ECO:0000256" key="1">
    <source>
        <dbReference type="ARBA" id="ARBA00004496"/>
    </source>
</evidence>
<evidence type="ECO:0000256" key="12">
    <source>
        <dbReference type="RuleBase" id="RU363038"/>
    </source>
</evidence>
<dbReference type="SUPFAM" id="SSF55190">
    <property type="entry name" value="Arginyl-tRNA synthetase (ArgRS), N-terminal 'additional' domain"/>
    <property type="match status" value="1"/>
</dbReference>
<evidence type="ECO:0000256" key="8">
    <source>
        <dbReference type="ARBA" id="ARBA00022917"/>
    </source>
</evidence>
<dbReference type="InterPro" id="IPR036695">
    <property type="entry name" value="Arg-tRNA-synth_N_sf"/>
</dbReference>
<dbReference type="InterPro" id="IPR008909">
    <property type="entry name" value="DALR_anticod-bd"/>
</dbReference>
<dbReference type="SMART" id="SM01016">
    <property type="entry name" value="Arg_tRNA_synt_N"/>
    <property type="match status" value="1"/>
</dbReference>
<feature type="domain" description="Arginyl tRNA synthetase N-terminal" evidence="14">
    <location>
        <begin position="3"/>
        <end position="91"/>
    </location>
</feature>
<keyword evidence="6 11" id="KW-0547">Nucleotide-binding</keyword>
<dbReference type="Gene3D" id="1.10.730.10">
    <property type="entry name" value="Isoleucyl-tRNA Synthetase, Domain 1"/>
    <property type="match status" value="1"/>
</dbReference>
<evidence type="ECO:0000256" key="3">
    <source>
        <dbReference type="ARBA" id="ARBA00011245"/>
    </source>
</evidence>
<dbReference type="FunFam" id="3.30.1360.70:FF:000003">
    <property type="entry name" value="Arginine--tRNA ligase"/>
    <property type="match status" value="1"/>
</dbReference>
<comment type="subunit">
    <text evidence="3 11">Monomer.</text>
</comment>
<dbReference type="NCBIfam" id="TIGR00456">
    <property type="entry name" value="argS"/>
    <property type="match status" value="1"/>
</dbReference>
<dbReference type="PANTHER" id="PTHR11956">
    <property type="entry name" value="ARGINYL-TRNA SYNTHETASE"/>
    <property type="match status" value="1"/>
</dbReference>
<keyword evidence="5 11" id="KW-0436">Ligase</keyword>
<evidence type="ECO:0000256" key="6">
    <source>
        <dbReference type="ARBA" id="ARBA00022741"/>
    </source>
</evidence>
<dbReference type="Pfam" id="PF03485">
    <property type="entry name" value="Arg_tRNA_synt_N"/>
    <property type="match status" value="1"/>
</dbReference>
<evidence type="ECO:0000256" key="2">
    <source>
        <dbReference type="ARBA" id="ARBA00005594"/>
    </source>
</evidence>
<dbReference type="GO" id="GO:0005737">
    <property type="term" value="C:cytoplasm"/>
    <property type="evidence" value="ECO:0007669"/>
    <property type="project" value="UniProtKB-SubCell"/>
</dbReference>
<comment type="similarity">
    <text evidence="2 11 12">Belongs to the class-I aminoacyl-tRNA synthetase family.</text>
</comment>
<evidence type="ECO:0000256" key="11">
    <source>
        <dbReference type="HAMAP-Rule" id="MF_00123"/>
    </source>
</evidence>
<dbReference type="SMART" id="SM00836">
    <property type="entry name" value="DALR_1"/>
    <property type="match status" value="1"/>
</dbReference>
<dbReference type="InterPro" id="IPR001412">
    <property type="entry name" value="aa-tRNA-synth_I_CS"/>
</dbReference>
<dbReference type="Gene3D" id="3.40.50.620">
    <property type="entry name" value="HUPs"/>
    <property type="match status" value="1"/>
</dbReference>
<keyword evidence="7 11" id="KW-0067">ATP-binding</keyword>
<dbReference type="AlphaFoldDB" id="S0G394"/>
<name>S0G394_9BACT</name>
<dbReference type="EMBL" id="APJX01000007">
    <property type="protein sequence ID" value="EMS78652.1"/>
    <property type="molecule type" value="Genomic_DNA"/>
</dbReference>
<dbReference type="GO" id="GO:0004814">
    <property type="term" value="F:arginine-tRNA ligase activity"/>
    <property type="evidence" value="ECO:0007669"/>
    <property type="project" value="UniProtKB-UniRule"/>
</dbReference>
<dbReference type="FunFam" id="3.40.50.620:FF:000062">
    <property type="entry name" value="Arginine--tRNA ligase"/>
    <property type="match status" value="1"/>
</dbReference>
<feature type="short sequence motif" description="'HIGH' region" evidence="11">
    <location>
        <begin position="128"/>
        <end position="138"/>
    </location>
</feature>
<dbReference type="FunFam" id="1.10.730.10:FF:000008">
    <property type="entry name" value="Arginine--tRNA ligase"/>
    <property type="match status" value="1"/>
</dbReference>
<dbReference type="Proteomes" id="UP000014216">
    <property type="component" value="Unassembled WGS sequence"/>
</dbReference>
<dbReference type="PROSITE" id="PS00178">
    <property type="entry name" value="AA_TRNA_LIGASE_I"/>
    <property type="match status" value="1"/>
</dbReference>
<keyword evidence="8 11" id="KW-0648">Protein biosynthesis</keyword>
<evidence type="ECO:0000256" key="5">
    <source>
        <dbReference type="ARBA" id="ARBA00022598"/>
    </source>
</evidence>
<proteinExistence type="inferred from homology"/>